<proteinExistence type="predicted"/>
<sequence>MLFPWRLRERLFDRRPSVEVPALVGGADDHESRHWRCLGPTCPTRRLSRRRQWPYSSDSLIVGQELANSPSCGLPSSFGKADDLSRCWQFFLLAQPDAAEAPLIDCQSIEPKVKATAAPCPNFAGFTTLEAAENWLENPFLGYHFEAQF</sequence>
<protein>
    <submittedName>
        <fullName evidence="1">Uncharacterized protein</fullName>
    </submittedName>
</protein>
<evidence type="ECO:0000313" key="2">
    <source>
        <dbReference type="Proteomes" id="UP000030645"/>
    </source>
</evidence>
<gene>
    <name evidence="1" type="ORF">L484_026724</name>
</gene>
<name>W9SD38_9ROSA</name>
<organism evidence="1 2">
    <name type="scientific">Morus notabilis</name>
    <dbReference type="NCBI Taxonomy" id="981085"/>
    <lineage>
        <taxon>Eukaryota</taxon>
        <taxon>Viridiplantae</taxon>
        <taxon>Streptophyta</taxon>
        <taxon>Embryophyta</taxon>
        <taxon>Tracheophyta</taxon>
        <taxon>Spermatophyta</taxon>
        <taxon>Magnoliopsida</taxon>
        <taxon>eudicotyledons</taxon>
        <taxon>Gunneridae</taxon>
        <taxon>Pentapetalae</taxon>
        <taxon>rosids</taxon>
        <taxon>fabids</taxon>
        <taxon>Rosales</taxon>
        <taxon>Moraceae</taxon>
        <taxon>Moreae</taxon>
        <taxon>Morus</taxon>
    </lineage>
</organism>
<keyword evidence="2" id="KW-1185">Reference proteome</keyword>
<dbReference type="Proteomes" id="UP000030645">
    <property type="component" value="Unassembled WGS sequence"/>
</dbReference>
<accession>W9SD38</accession>
<dbReference type="AlphaFoldDB" id="W9SD38"/>
<dbReference type="EMBL" id="KE346358">
    <property type="protein sequence ID" value="EXC35399.1"/>
    <property type="molecule type" value="Genomic_DNA"/>
</dbReference>
<evidence type="ECO:0000313" key="1">
    <source>
        <dbReference type="EMBL" id="EXC35399.1"/>
    </source>
</evidence>
<reference evidence="2" key="1">
    <citation type="submission" date="2013-01" db="EMBL/GenBank/DDBJ databases">
        <title>Draft Genome Sequence of a Mulberry Tree, Morus notabilis C.K. Schneid.</title>
        <authorList>
            <person name="He N."/>
            <person name="Zhao S."/>
        </authorList>
    </citation>
    <scope>NUCLEOTIDE SEQUENCE</scope>
</reference>